<protein>
    <submittedName>
        <fullName evidence="1">Uncharacterized protein</fullName>
    </submittedName>
</protein>
<accession>A0A6C0II39</accession>
<sequence>MTDSIQQFKWSTGEKYEQSIKTDREKYIIDESKEYNNMKKLLFEDGTESCMRISNKREDANTKLNERCMIESISQNPFLPRNNYINDLQVQDEFLKPRNSNFNIET</sequence>
<dbReference type="EMBL" id="MN740194">
    <property type="protein sequence ID" value="QHT92814.1"/>
    <property type="molecule type" value="Genomic_DNA"/>
</dbReference>
<dbReference type="AlphaFoldDB" id="A0A6C0II39"/>
<proteinExistence type="predicted"/>
<organism evidence="1">
    <name type="scientific">viral metagenome</name>
    <dbReference type="NCBI Taxonomy" id="1070528"/>
    <lineage>
        <taxon>unclassified sequences</taxon>
        <taxon>metagenomes</taxon>
        <taxon>organismal metagenomes</taxon>
    </lineage>
</organism>
<evidence type="ECO:0000313" key="1">
    <source>
        <dbReference type="EMBL" id="QHT92814.1"/>
    </source>
</evidence>
<name>A0A6C0II39_9ZZZZ</name>
<reference evidence="1" key="1">
    <citation type="journal article" date="2020" name="Nature">
        <title>Giant virus diversity and host interactions through global metagenomics.</title>
        <authorList>
            <person name="Schulz F."/>
            <person name="Roux S."/>
            <person name="Paez-Espino D."/>
            <person name="Jungbluth S."/>
            <person name="Walsh D.A."/>
            <person name="Denef V.J."/>
            <person name="McMahon K.D."/>
            <person name="Konstantinidis K.T."/>
            <person name="Eloe-Fadrosh E.A."/>
            <person name="Kyrpides N.C."/>
            <person name="Woyke T."/>
        </authorList>
    </citation>
    <scope>NUCLEOTIDE SEQUENCE</scope>
    <source>
        <strain evidence="1">GVMAG-M-3300023184-89</strain>
    </source>
</reference>